<dbReference type="SUPFAM" id="SSF52200">
    <property type="entry name" value="Toll/Interleukin receptor TIR domain"/>
    <property type="match status" value="1"/>
</dbReference>
<feature type="domain" description="TIR" evidence="2">
    <location>
        <begin position="1"/>
        <end position="125"/>
    </location>
</feature>
<dbReference type="EMBL" id="JAVREX010000007">
    <property type="protein sequence ID" value="MDT0429649.1"/>
    <property type="molecule type" value="Genomic_DNA"/>
</dbReference>
<evidence type="ECO:0000256" key="1">
    <source>
        <dbReference type="SAM" id="MobiDB-lite"/>
    </source>
</evidence>
<accession>A0ABU2RNY0</accession>
<evidence type="ECO:0000259" key="2">
    <source>
        <dbReference type="PROSITE" id="PS50104"/>
    </source>
</evidence>
<dbReference type="InterPro" id="IPR035897">
    <property type="entry name" value="Toll_tir_struct_dom_sf"/>
</dbReference>
<dbReference type="Gene3D" id="3.40.50.10140">
    <property type="entry name" value="Toll/interleukin-1 receptor homology (TIR) domain"/>
    <property type="match status" value="1"/>
</dbReference>
<reference evidence="4" key="1">
    <citation type="submission" date="2023-07" db="EMBL/GenBank/DDBJ databases">
        <title>30 novel species of actinomycetes from the DSMZ collection.</title>
        <authorList>
            <person name="Nouioui I."/>
        </authorList>
    </citation>
    <scope>NUCLEOTIDE SEQUENCE [LARGE SCALE GENOMIC DNA]</scope>
    <source>
        <strain evidence="4">DSM 41770</strain>
    </source>
</reference>
<dbReference type="Proteomes" id="UP001183777">
    <property type="component" value="Unassembled WGS sequence"/>
</dbReference>
<organism evidence="3 4">
    <name type="scientific">Streptomyces salyersiae</name>
    <dbReference type="NCBI Taxonomy" id="3075530"/>
    <lineage>
        <taxon>Bacteria</taxon>
        <taxon>Bacillati</taxon>
        <taxon>Actinomycetota</taxon>
        <taxon>Actinomycetes</taxon>
        <taxon>Kitasatosporales</taxon>
        <taxon>Streptomycetaceae</taxon>
        <taxon>Streptomyces</taxon>
    </lineage>
</organism>
<sequence>MTDVFINYRTGDGEKTAALIDQELSRRFGSDRIFRASRSVAPGQAYPDVLLRGLRRSAVLLAVIGPDWTNFRSRLRDPEDWVRKEIQEAFTCELPIVPVLEGRKTDRLNKADLPDELARLADLQSVPFGTHDTEAGLKRLGDVVADMVPGLRDLDRDATSSLLPDTVTNSIGDVSGTAVQSRDFTGDVGGTVIKGTTGGTIHTGRGDIYQNSRHVSGGRHFSGDGMTYFEGDHQGDIRHRFGGADRQEDDGR</sequence>
<feature type="region of interest" description="Disordered" evidence="1">
    <location>
        <begin position="232"/>
        <end position="252"/>
    </location>
</feature>
<gene>
    <name evidence="3" type="ORF">RM649_18630</name>
</gene>
<name>A0ABU2RNY0_9ACTN</name>
<comment type="caution">
    <text evidence="3">The sequence shown here is derived from an EMBL/GenBank/DDBJ whole genome shotgun (WGS) entry which is preliminary data.</text>
</comment>
<dbReference type="Pfam" id="PF13676">
    <property type="entry name" value="TIR_2"/>
    <property type="match status" value="1"/>
</dbReference>
<keyword evidence="3" id="KW-0675">Receptor</keyword>
<keyword evidence="4" id="KW-1185">Reference proteome</keyword>
<evidence type="ECO:0000313" key="3">
    <source>
        <dbReference type="EMBL" id="MDT0429649.1"/>
    </source>
</evidence>
<protein>
    <submittedName>
        <fullName evidence="3">Toll/interleukin-1 receptor domain-containing protein</fullName>
    </submittedName>
</protein>
<dbReference type="RefSeq" id="WP_311657794.1">
    <property type="nucleotide sequence ID" value="NZ_JAVREX010000007.1"/>
</dbReference>
<dbReference type="InterPro" id="IPR000157">
    <property type="entry name" value="TIR_dom"/>
</dbReference>
<dbReference type="PROSITE" id="PS50104">
    <property type="entry name" value="TIR"/>
    <property type="match status" value="1"/>
</dbReference>
<proteinExistence type="predicted"/>
<evidence type="ECO:0000313" key="4">
    <source>
        <dbReference type="Proteomes" id="UP001183777"/>
    </source>
</evidence>